<protein>
    <recommendedName>
        <fullName evidence="2">non-specific serine/threonine protein kinase</fullName>
        <ecNumber evidence="2">2.7.11.1</ecNumber>
    </recommendedName>
</protein>
<evidence type="ECO:0000256" key="12">
    <source>
        <dbReference type="ARBA" id="ARBA00022989"/>
    </source>
</evidence>
<dbReference type="FunFam" id="1.10.510.10:FF:000095">
    <property type="entry name" value="protein STRUBBELIG-RECEPTOR FAMILY 8"/>
    <property type="match status" value="1"/>
</dbReference>
<evidence type="ECO:0000256" key="11">
    <source>
        <dbReference type="ARBA" id="ARBA00022840"/>
    </source>
</evidence>
<evidence type="ECO:0000256" key="17">
    <source>
        <dbReference type="SAM" id="Phobius"/>
    </source>
</evidence>
<accession>B8AYA2</accession>
<dbReference type="InterPro" id="IPR013210">
    <property type="entry name" value="LRR_N_plant-typ"/>
</dbReference>
<dbReference type="PANTHER" id="PTHR48005:SF13">
    <property type="entry name" value="SERINE_THREONINE-PROTEIN KINASE DDB_G0278509-RELATED"/>
    <property type="match status" value="1"/>
</dbReference>
<keyword evidence="10" id="KW-0418">Kinase</keyword>
<dbReference type="GO" id="GO:0016020">
    <property type="term" value="C:membrane"/>
    <property type="evidence" value="ECO:0007669"/>
    <property type="project" value="UniProtKB-SubCell"/>
</dbReference>
<keyword evidence="5" id="KW-0808">Transferase</keyword>
<dbReference type="EMBL" id="CM000130">
    <property type="protein sequence ID" value="EEC79229.1"/>
    <property type="molecule type" value="Genomic_DNA"/>
</dbReference>
<comment type="subcellular location">
    <subcellularLocation>
        <location evidence="1">Membrane</location>
    </subcellularLocation>
</comment>
<evidence type="ECO:0000256" key="14">
    <source>
        <dbReference type="ARBA" id="ARBA00047899"/>
    </source>
</evidence>
<keyword evidence="12 17" id="KW-1133">Transmembrane helix</keyword>
<dbReference type="AlphaFoldDB" id="B8AYA2"/>
<dbReference type="Pfam" id="PF08263">
    <property type="entry name" value="LRRNT_2"/>
    <property type="match status" value="1"/>
</dbReference>
<dbReference type="InterPro" id="IPR000719">
    <property type="entry name" value="Prot_kinase_dom"/>
</dbReference>
<dbReference type="SUPFAM" id="SSF52058">
    <property type="entry name" value="L domain-like"/>
    <property type="match status" value="1"/>
</dbReference>
<keyword evidence="9" id="KW-0547">Nucleotide-binding</keyword>
<evidence type="ECO:0000256" key="8">
    <source>
        <dbReference type="ARBA" id="ARBA00022737"/>
    </source>
</evidence>
<evidence type="ECO:0000256" key="16">
    <source>
        <dbReference type="SAM" id="MobiDB-lite"/>
    </source>
</evidence>
<evidence type="ECO:0000256" key="3">
    <source>
        <dbReference type="ARBA" id="ARBA00022527"/>
    </source>
</evidence>
<dbReference type="InterPro" id="IPR011009">
    <property type="entry name" value="Kinase-like_dom_sf"/>
</dbReference>
<keyword evidence="13 17" id="KW-0472">Membrane</keyword>
<dbReference type="InterPro" id="IPR001611">
    <property type="entry name" value="Leu-rich_rpt"/>
</dbReference>
<dbReference type="Proteomes" id="UP000007015">
    <property type="component" value="Chromosome 5"/>
</dbReference>
<keyword evidence="3" id="KW-0723">Serine/threonine-protein kinase</keyword>
<sequence>MTDHYYAPLRLILLLILSATCFGSELDVQCLKTIFQSVTDPNGILKSSWSFVNNGTPGYICKFTGVECWHPDENRVLSLRLGNLGLQGPFPAGLQNCTSMTGLDLSSNNFTGLIPQDISQQIPYLTSLDLSYNRFSGQIPVNISNMTYLNTLNLQHNQFTGQIPLQFNLLGRLTSFNVAENRLSGPIPNNLNKFPSSNFAGNQGLCGLPLDGCQASAKSKNNAAIIGAVVGVVVVIIIGVIIVFFCLRKLPAKKPKDEEENKWAKSIKGTKTIKVSMFENPVSKMKLSDLMKATNEFCKENIIGTGRTGTMYRAVLPDGSFLAVKRLQDSQHSETQFTSEMKTLGQVRHRNLVPLLGFCIAKRERLLVYKHMPKGSLYDQLNQEEGKDCKMDWTLRLRIGIGAAKGLAYLHHTCNPRVLHRNISSKCILLDEDYEPKISDFGLARLMNPIDTHLSTFVNGEFGDLGYVAPEYARTLVATPKGDVYSFGVVLLELITGERPTHVSTAPENFRGSLVEWITYLSNNALLQDAVDKSLIGKGSDGELMQFLKVACSCTISTPKERPTMFEVYQLLRAIGEKYHFSAEDDLMMLPPLSTDGETLDELIVAHQSAPEYASKLGNFIISTCSVTHPTVLYPRLPHPNPHAAFLGFSSPHADSRQTASFLSPLHLTDGGGGVLDGGGGAVASLAEVLEAAAQIWTDGDAAAHTAARPPPTSTRSSSNRRRCGGTRGGGSGSVDDGNLGGCLVVLRRSGAAHAVVVVVVVVVATDAPSSSPPTPRRRCPRWRTPSPPARLSLFPARRLPQRRAAATSSGPGEEAAAAAQIWSVLAVLLNDGGGAADLKTWRRWRVLAPPSSPTAAVACPRPTLFTGDGGVDWSWPRSRAFSSSHLSSVGPALYFLSEVLVPSLGTEEAIEAMGPINFFLPARTKERSM</sequence>
<evidence type="ECO:0000313" key="21">
    <source>
        <dbReference type="Proteomes" id="UP000007015"/>
    </source>
</evidence>
<reference evidence="20 21" key="1">
    <citation type="journal article" date="2005" name="PLoS Biol.">
        <title>The genomes of Oryza sativa: a history of duplications.</title>
        <authorList>
            <person name="Yu J."/>
            <person name="Wang J."/>
            <person name="Lin W."/>
            <person name="Li S."/>
            <person name="Li H."/>
            <person name="Zhou J."/>
            <person name="Ni P."/>
            <person name="Dong W."/>
            <person name="Hu S."/>
            <person name="Zeng C."/>
            <person name="Zhang J."/>
            <person name="Zhang Y."/>
            <person name="Li R."/>
            <person name="Xu Z."/>
            <person name="Li S."/>
            <person name="Li X."/>
            <person name="Zheng H."/>
            <person name="Cong L."/>
            <person name="Lin L."/>
            <person name="Yin J."/>
            <person name="Geng J."/>
            <person name="Li G."/>
            <person name="Shi J."/>
            <person name="Liu J."/>
            <person name="Lv H."/>
            <person name="Li J."/>
            <person name="Wang J."/>
            <person name="Deng Y."/>
            <person name="Ran L."/>
            <person name="Shi X."/>
            <person name="Wang X."/>
            <person name="Wu Q."/>
            <person name="Li C."/>
            <person name="Ren X."/>
            <person name="Wang J."/>
            <person name="Wang X."/>
            <person name="Li D."/>
            <person name="Liu D."/>
            <person name="Zhang X."/>
            <person name="Ji Z."/>
            <person name="Zhao W."/>
            <person name="Sun Y."/>
            <person name="Zhang Z."/>
            <person name="Bao J."/>
            <person name="Han Y."/>
            <person name="Dong L."/>
            <person name="Ji J."/>
            <person name="Chen P."/>
            <person name="Wu S."/>
            <person name="Liu J."/>
            <person name="Xiao Y."/>
            <person name="Bu D."/>
            <person name="Tan J."/>
            <person name="Yang L."/>
            <person name="Ye C."/>
            <person name="Zhang J."/>
            <person name="Xu J."/>
            <person name="Zhou Y."/>
            <person name="Yu Y."/>
            <person name="Zhang B."/>
            <person name="Zhuang S."/>
            <person name="Wei H."/>
            <person name="Liu B."/>
            <person name="Lei M."/>
            <person name="Yu H."/>
            <person name="Li Y."/>
            <person name="Xu H."/>
            <person name="Wei S."/>
            <person name="He X."/>
            <person name="Fang L."/>
            <person name="Zhang Z."/>
            <person name="Zhang Y."/>
            <person name="Huang X."/>
            <person name="Su Z."/>
            <person name="Tong W."/>
            <person name="Li J."/>
            <person name="Tong Z."/>
            <person name="Li S."/>
            <person name="Ye J."/>
            <person name="Wang L."/>
            <person name="Fang L."/>
            <person name="Lei T."/>
            <person name="Chen C."/>
            <person name="Chen H."/>
            <person name="Xu Z."/>
            <person name="Li H."/>
            <person name="Huang H."/>
            <person name="Zhang F."/>
            <person name="Xu H."/>
            <person name="Li N."/>
            <person name="Zhao C."/>
            <person name="Li S."/>
            <person name="Dong L."/>
            <person name="Huang Y."/>
            <person name="Li L."/>
            <person name="Xi Y."/>
            <person name="Qi Q."/>
            <person name="Li W."/>
            <person name="Zhang B."/>
            <person name="Hu W."/>
            <person name="Zhang Y."/>
            <person name="Tian X."/>
            <person name="Jiao Y."/>
            <person name="Liang X."/>
            <person name="Jin J."/>
            <person name="Gao L."/>
            <person name="Zheng W."/>
            <person name="Hao B."/>
            <person name="Liu S."/>
            <person name="Wang W."/>
            <person name="Yuan L."/>
            <person name="Cao M."/>
            <person name="McDermott J."/>
            <person name="Samudrala R."/>
            <person name="Wang J."/>
            <person name="Wong G.K."/>
            <person name="Yang H."/>
        </authorList>
    </citation>
    <scope>NUCLEOTIDE SEQUENCE [LARGE SCALE GENOMIC DNA]</scope>
    <source>
        <strain evidence="21">cv. 93-11</strain>
    </source>
</reference>
<proteinExistence type="predicted"/>
<dbReference type="STRING" id="39946.B8AYA2"/>
<evidence type="ECO:0000256" key="2">
    <source>
        <dbReference type="ARBA" id="ARBA00012513"/>
    </source>
</evidence>
<dbReference type="OMA" id="EYKELCF"/>
<dbReference type="Pfam" id="PF07714">
    <property type="entry name" value="PK_Tyr_Ser-Thr"/>
    <property type="match status" value="1"/>
</dbReference>
<dbReference type="Pfam" id="PF00560">
    <property type="entry name" value="LRR_1"/>
    <property type="match status" value="3"/>
</dbReference>
<evidence type="ECO:0000313" key="20">
    <source>
        <dbReference type="EMBL" id="EEC79229.1"/>
    </source>
</evidence>
<evidence type="ECO:0000256" key="15">
    <source>
        <dbReference type="ARBA" id="ARBA00048679"/>
    </source>
</evidence>
<dbReference type="Gramene" id="BGIOSGA018050-TA">
    <property type="protein sequence ID" value="BGIOSGA018050-PA"/>
    <property type="gene ID" value="BGIOSGA018050"/>
</dbReference>
<dbReference type="InterPro" id="IPR032675">
    <property type="entry name" value="LRR_dom_sf"/>
</dbReference>
<feature type="region of interest" description="Disordered" evidence="16">
    <location>
        <begin position="701"/>
        <end position="735"/>
    </location>
</feature>
<dbReference type="GO" id="GO:0004674">
    <property type="term" value="F:protein serine/threonine kinase activity"/>
    <property type="evidence" value="ECO:0007669"/>
    <property type="project" value="UniProtKB-KW"/>
</dbReference>
<evidence type="ECO:0000256" key="10">
    <source>
        <dbReference type="ARBA" id="ARBA00022777"/>
    </source>
</evidence>
<dbReference type="Gene3D" id="3.30.200.20">
    <property type="entry name" value="Phosphorylase Kinase, domain 1"/>
    <property type="match status" value="1"/>
</dbReference>
<keyword evidence="7 18" id="KW-0732">Signal</keyword>
<dbReference type="PANTHER" id="PTHR48005">
    <property type="entry name" value="LEUCINE RICH REPEAT KINASE 2"/>
    <property type="match status" value="1"/>
</dbReference>
<keyword evidence="8" id="KW-0677">Repeat</keyword>
<evidence type="ECO:0000256" key="9">
    <source>
        <dbReference type="ARBA" id="ARBA00022741"/>
    </source>
</evidence>
<keyword evidence="21" id="KW-1185">Reference proteome</keyword>
<dbReference type="Gene3D" id="1.10.510.10">
    <property type="entry name" value="Transferase(Phosphotransferase) domain 1"/>
    <property type="match status" value="1"/>
</dbReference>
<evidence type="ECO:0000256" key="13">
    <source>
        <dbReference type="ARBA" id="ARBA00023136"/>
    </source>
</evidence>
<evidence type="ECO:0000256" key="6">
    <source>
        <dbReference type="ARBA" id="ARBA00022692"/>
    </source>
</evidence>
<feature type="chain" id="PRO_5002867687" description="non-specific serine/threonine protein kinase" evidence="18">
    <location>
        <begin position="24"/>
        <end position="930"/>
    </location>
</feature>
<dbReference type="EC" id="2.7.11.1" evidence="2"/>
<feature type="transmembrane region" description="Helical" evidence="17">
    <location>
        <begin position="223"/>
        <end position="247"/>
    </location>
</feature>
<name>B8AYA2_ORYSI</name>
<evidence type="ECO:0000256" key="18">
    <source>
        <dbReference type="SAM" id="SignalP"/>
    </source>
</evidence>
<evidence type="ECO:0000256" key="1">
    <source>
        <dbReference type="ARBA" id="ARBA00004370"/>
    </source>
</evidence>
<evidence type="ECO:0000256" key="7">
    <source>
        <dbReference type="ARBA" id="ARBA00022729"/>
    </source>
</evidence>
<comment type="catalytic activity">
    <reaction evidence="15">
        <text>L-seryl-[protein] + ATP = O-phospho-L-seryl-[protein] + ADP + H(+)</text>
        <dbReference type="Rhea" id="RHEA:17989"/>
        <dbReference type="Rhea" id="RHEA-COMP:9863"/>
        <dbReference type="Rhea" id="RHEA-COMP:11604"/>
        <dbReference type="ChEBI" id="CHEBI:15378"/>
        <dbReference type="ChEBI" id="CHEBI:29999"/>
        <dbReference type="ChEBI" id="CHEBI:30616"/>
        <dbReference type="ChEBI" id="CHEBI:83421"/>
        <dbReference type="ChEBI" id="CHEBI:456216"/>
        <dbReference type="EC" id="2.7.11.1"/>
    </reaction>
</comment>
<gene>
    <name evidence="20" type="ORF">OsI_19968</name>
</gene>
<dbReference type="GO" id="GO:0005524">
    <property type="term" value="F:ATP binding"/>
    <property type="evidence" value="ECO:0007669"/>
    <property type="project" value="UniProtKB-KW"/>
</dbReference>
<evidence type="ECO:0000256" key="5">
    <source>
        <dbReference type="ARBA" id="ARBA00022679"/>
    </source>
</evidence>
<dbReference type="FunFam" id="3.80.10.10:FF:000400">
    <property type="entry name" value="Nuclear pore complex protein NUP107"/>
    <property type="match status" value="1"/>
</dbReference>
<dbReference type="PROSITE" id="PS50011">
    <property type="entry name" value="PROTEIN_KINASE_DOM"/>
    <property type="match status" value="1"/>
</dbReference>
<dbReference type="FunFam" id="3.30.200.20:FF:000428">
    <property type="entry name" value="Inactive LRR receptor-like serine/threonine-protein kinase BIR2"/>
    <property type="match status" value="1"/>
</dbReference>
<dbReference type="Gene3D" id="3.80.10.10">
    <property type="entry name" value="Ribonuclease Inhibitor"/>
    <property type="match status" value="1"/>
</dbReference>
<organism evidence="20 21">
    <name type="scientific">Oryza sativa subsp. indica</name>
    <name type="common">Rice</name>
    <dbReference type="NCBI Taxonomy" id="39946"/>
    <lineage>
        <taxon>Eukaryota</taxon>
        <taxon>Viridiplantae</taxon>
        <taxon>Streptophyta</taxon>
        <taxon>Embryophyta</taxon>
        <taxon>Tracheophyta</taxon>
        <taxon>Spermatophyta</taxon>
        <taxon>Magnoliopsida</taxon>
        <taxon>Liliopsida</taxon>
        <taxon>Poales</taxon>
        <taxon>Poaceae</taxon>
        <taxon>BOP clade</taxon>
        <taxon>Oryzoideae</taxon>
        <taxon>Oryzeae</taxon>
        <taxon>Oryzinae</taxon>
        <taxon>Oryza</taxon>
        <taxon>Oryza sativa</taxon>
    </lineage>
</organism>
<keyword evidence="4" id="KW-0433">Leucine-rich repeat</keyword>
<evidence type="ECO:0000259" key="19">
    <source>
        <dbReference type="PROSITE" id="PS50011"/>
    </source>
</evidence>
<keyword evidence="6 17" id="KW-0812">Transmembrane</keyword>
<dbReference type="SUPFAM" id="SSF56112">
    <property type="entry name" value="Protein kinase-like (PK-like)"/>
    <property type="match status" value="1"/>
</dbReference>
<feature type="region of interest" description="Disordered" evidence="16">
    <location>
        <begin position="768"/>
        <end position="793"/>
    </location>
</feature>
<comment type="catalytic activity">
    <reaction evidence="14">
        <text>L-threonyl-[protein] + ATP = O-phospho-L-threonyl-[protein] + ADP + H(+)</text>
        <dbReference type="Rhea" id="RHEA:46608"/>
        <dbReference type="Rhea" id="RHEA-COMP:11060"/>
        <dbReference type="Rhea" id="RHEA-COMP:11605"/>
        <dbReference type="ChEBI" id="CHEBI:15378"/>
        <dbReference type="ChEBI" id="CHEBI:30013"/>
        <dbReference type="ChEBI" id="CHEBI:30616"/>
        <dbReference type="ChEBI" id="CHEBI:61977"/>
        <dbReference type="ChEBI" id="CHEBI:456216"/>
        <dbReference type="EC" id="2.7.11.1"/>
    </reaction>
</comment>
<dbReference type="InterPro" id="IPR051420">
    <property type="entry name" value="Ser_Thr_Kinases_DiverseReg"/>
</dbReference>
<dbReference type="HOGENOM" id="CLU_314595_0_0_1"/>
<dbReference type="InterPro" id="IPR001245">
    <property type="entry name" value="Ser-Thr/Tyr_kinase_cat_dom"/>
</dbReference>
<keyword evidence="11" id="KW-0067">ATP-binding</keyword>
<feature type="signal peptide" evidence="18">
    <location>
        <begin position="1"/>
        <end position="23"/>
    </location>
</feature>
<evidence type="ECO:0000256" key="4">
    <source>
        <dbReference type="ARBA" id="ARBA00022614"/>
    </source>
</evidence>
<feature type="domain" description="Protein kinase" evidence="19">
    <location>
        <begin position="297"/>
        <end position="572"/>
    </location>
</feature>
<dbReference type="CDD" id="cd14066">
    <property type="entry name" value="STKc_IRAK"/>
    <property type="match status" value="1"/>
</dbReference>